<evidence type="ECO:0000259" key="2">
    <source>
        <dbReference type="PROSITE" id="PS50206"/>
    </source>
</evidence>
<keyword evidence="1" id="KW-0479">Metal-binding</keyword>
<dbReference type="GO" id="GO:0004416">
    <property type="term" value="F:hydroxyacylglutathione hydrolase activity"/>
    <property type="evidence" value="ECO:0007669"/>
    <property type="project" value="UniProtKB-EC"/>
</dbReference>
<dbReference type="Gene3D" id="3.40.250.10">
    <property type="entry name" value="Rhodanese-like domain"/>
    <property type="match status" value="2"/>
</dbReference>
<feature type="domain" description="Rhodanese" evidence="2">
    <location>
        <begin position="122"/>
        <end position="210"/>
    </location>
</feature>
<dbReference type="Pfam" id="PF00753">
    <property type="entry name" value="Lactamase_B"/>
    <property type="match status" value="1"/>
</dbReference>
<evidence type="ECO:0000313" key="4">
    <source>
        <dbReference type="Proteomes" id="UP000655759"/>
    </source>
</evidence>
<dbReference type="EC" id="3.1.2.6" evidence="3"/>
<dbReference type="AlphaFoldDB" id="A0A812F1T2"/>
<comment type="caution">
    <text evidence="3">The sequence shown here is derived from an EMBL/GenBank/DDBJ whole genome shotgun (WGS) entry which is preliminary data.</text>
</comment>
<dbReference type="InterPro" id="IPR051682">
    <property type="entry name" value="Mito_Persulfide_Diox"/>
</dbReference>
<proteinExistence type="predicted"/>
<dbReference type="EC" id="2.8.1.1" evidence="3"/>
<gene>
    <name evidence="3" type="ORF">NUZ5A_50330</name>
</gene>
<accession>A0A812F1T2</accession>
<evidence type="ECO:0000256" key="1">
    <source>
        <dbReference type="ARBA" id="ARBA00022723"/>
    </source>
</evidence>
<protein>
    <submittedName>
        <fullName evidence="3">Putative Thiosulfate sulfurtransferase</fullName>
        <ecNumber evidence="3">2.8.1.1</ecNumber>
        <ecNumber evidence="3">3.1.2.6</ecNumber>
    </submittedName>
</protein>
<dbReference type="PROSITE" id="PS50206">
    <property type="entry name" value="RHODANESE_3"/>
    <property type="match status" value="2"/>
</dbReference>
<reference evidence="3" key="1">
    <citation type="submission" date="2021-02" db="EMBL/GenBank/DDBJ databases">
        <authorList>
            <person name="Han P."/>
        </authorList>
    </citation>
    <scope>NUCLEOTIDE SEQUENCE</scope>
    <source>
        <strain evidence="3">Candidatus Nitrosotenuis uzonensis 5A</strain>
    </source>
</reference>
<dbReference type="SUPFAM" id="SSF56281">
    <property type="entry name" value="Metallo-hydrolase/oxidoreductase"/>
    <property type="match status" value="1"/>
</dbReference>
<dbReference type="GO" id="GO:0050313">
    <property type="term" value="F:sulfur dioxygenase activity"/>
    <property type="evidence" value="ECO:0007669"/>
    <property type="project" value="InterPro"/>
</dbReference>
<dbReference type="GO" id="GO:0046872">
    <property type="term" value="F:metal ion binding"/>
    <property type="evidence" value="ECO:0007669"/>
    <property type="project" value="UniProtKB-KW"/>
</dbReference>
<dbReference type="InterPro" id="IPR001279">
    <property type="entry name" value="Metallo-B-lactamas"/>
</dbReference>
<name>A0A812F1T2_9ARCH</name>
<evidence type="ECO:0000313" key="3">
    <source>
        <dbReference type="EMBL" id="CAE6494876.1"/>
    </source>
</evidence>
<dbReference type="CDD" id="cd00158">
    <property type="entry name" value="RHOD"/>
    <property type="match status" value="1"/>
</dbReference>
<keyword evidence="3" id="KW-0378">Hydrolase</keyword>
<dbReference type="EMBL" id="CAJNAQ010000005">
    <property type="protein sequence ID" value="CAE6494876.1"/>
    <property type="molecule type" value="Genomic_DNA"/>
</dbReference>
<sequence>MSPLEISPEELARIIETKAPVLVLDIRSKQQYLEGHIKGAANAVCDSMQQKQVIMSKLPPHMKIILVDEDETIAKENATMMARFGFDAHYLKGGIKSWTSELVKSSQDTTISGDSLWDSLKKNEDVFLLDVREPSEFSEFKIPGAVNIPLSQLFSSGYESLIPKDKKVVTVCSHGNRSMVATFALAQKGIEATSLVGGMAMWNQVLNATSLKEGDVTIIQVEKVGKGCLSHIVGSNGEAVVIDPTHPASKYVEFAQKEGLRITKVIDTHQHADHVSAAKDLAHLVGAKLYLSKLEEYRMESEQVEDGTTISFGSKHLRAIHTPGHTQGSMSFSLDDMYIFSGDTLFVEGIGRPDLRDKAEEFAANLYETLHSKILKFPDSAKVFPTHHGEGVKPTSEGLFVTTIKDAKKLPLLDLDKAAFVSKVVSITTPRPMNYSMIIKINKGTIPVSEAQIPDLEMGPNRCSIRT</sequence>
<keyword evidence="3" id="KW-0808">Transferase</keyword>
<feature type="domain" description="Rhodanese" evidence="2">
    <location>
        <begin position="17"/>
        <end position="104"/>
    </location>
</feature>
<dbReference type="GO" id="GO:0070813">
    <property type="term" value="P:hydrogen sulfide metabolic process"/>
    <property type="evidence" value="ECO:0007669"/>
    <property type="project" value="TreeGrafter"/>
</dbReference>
<dbReference type="SMART" id="SM00849">
    <property type="entry name" value="Lactamase_B"/>
    <property type="match status" value="1"/>
</dbReference>
<dbReference type="Gene3D" id="3.60.15.10">
    <property type="entry name" value="Ribonuclease Z/Hydroxyacylglutathione hydrolase-like"/>
    <property type="match status" value="1"/>
</dbReference>
<dbReference type="InterPro" id="IPR036866">
    <property type="entry name" value="RibonucZ/Hydroxyglut_hydro"/>
</dbReference>
<dbReference type="InterPro" id="IPR044528">
    <property type="entry name" value="POD-like_MBL-fold"/>
</dbReference>
<dbReference type="PANTHER" id="PTHR43084">
    <property type="entry name" value="PERSULFIDE DIOXYGENASE ETHE1"/>
    <property type="match status" value="1"/>
</dbReference>
<dbReference type="InterPro" id="IPR036873">
    <property type="entry name" value="Rhodanese-like_dom_sf"/>
</dbReference>
<dbReference type="GO" id="GO:0004792">
    <property type="term" value="F:thiosulfate-cyanide sulfurtransferase activity"/>
    <property type="evidence" value="ECO:0007669"/>
    <property type="project" value="UniProtKB-EC"/>
</dbReference>
<dbReference type="Proteomes" id="UP000655759">
    <property type="component" value="Unassembled WGS sequence"/>
</dbReference>
<dbReference type="SUPFAM" id="SSF52821">
    <property type="entry name" value="Rhodanese/Cell cycle control phosphatase"/>
    <property type="match status" value="2"/>
</dbReference>
<dbReference type="CDD" id="cd07724">
    <property type="entry name" value="POD-like_MBL-fold"/>
    <property type="match status" value="1"/>
</dbReference>
<organism evidence="3 4">
    <name type="scientific">Candidatus Nitrosotenuis uzonensis</name>
    <dbReference type="NCBI Taxonomy" id="1407055"/>
    <lineage>
        <taxon>Archaea</taxon>
        <taxon>Nitrososphaerota</taxon>
        <taxon>Candidatus Nitrosotenuis</taxon>
    </lineage>
</organism>
<dbReference type="InterPro" id="IPR001763">
    <property type="entry name" value="Rhodanese-like_dom"/>
</dbReference>
<dbReference type="RefSeq" id="WP_205099264.1">
    <property type="nucleotide sequence ID" value="NZ_CAJNAQ010000005.1"/>
</dbReference>
<dbReference type="GO" id="GO:0006749">
    <property type="term" value="P:glutathione metabolic process"/>
    <property type="evidence" value="ECO:0007669"/>
    <property type="project" value="InterPro"/>
</dbReference>
<dbReference type="PANTHER" id="PTHR43084:SF1">
    <property type="entry name" value="PERSULFIDE DIOXYGENASE ETHE1, MITOCHONDRIAL"/>
    <property type="match status" value="1"/>
</dbReference>
<dbReference type="SMART" id="SM00450">
    <property type="entry name" value="RHOD"/>
    <property type="match status" value="2"/>
</dbReference>
<dbReference type="Pfam" id="PF00581">
    <property type="entry name" value="Rhodanese"/>
    <property type="match status" value="2"/>
</dbReference>